<dbReference type="EMBL" id="DUZY01000003">
    <property type="protein sequence ID" value="DAD30905.1"/>
    <property type="molecule type" value="Genomic_DNA"/>
</dbReference>
<sequence length="54" mass="6359">MRDRERIAEQDANRNRTVFEAVNEYLSKSSREIQERKHGNGCFFLCVAERLLGD</sequence>
<evidence type="ECO:0000313" key="1">
    <source>
        <dbReference type="EMBL" id="DAD30905.1"/>
    </source>
</evidence>
<proteinExistence type="predicted"/>
<gene>
    <name evidence="1" type="ORF">HUJ06_009756</name>
</gene>
<accession>A0A822YIW5</accession>
<keyword evidence="2" id="KW-1185">Reference proteome</keyword>
<reference evidence="1 2" key="1">
    <citation type="journal article" date="2020" name="Mol. Biol. Evol.">
        <title>Distinct Expression and Methylation Patterns for Genes with Different Fates following a Single Whole-Genome Duplication in Flowering Plants.</title>
        <authorList>
            <person name="Shi T."/>
            <person name="Rahmani R.S."/>
            <person name="Gugger P.F."/>
            <person name="Wang M."/>
            <person name="Li H."/>
            <person name="Zhang Y."/>
            <person name="Li Z."/>
            <person name="Wang Q."/>
            <person name="Van de Peer Y."/>
            <person name="Marchal K."/>
            <person name="Chen J."/>
        </authorList>
    </citation>
    <scope>NUCLEOTIDE SEQUENCE [LARGE SCALE GENOMIC DNA]</scope>
    <source>
        <tissue evidence="1">Leaf</tissue>
    </source>
</reference>
<protein>
    <submittedName>
        <fullName evidence="1">Uncharacterized protein</fullName>
    </submittedName>
</protein>
<comment type="caution">
    <text evidence="1">The sequence shown here is derived from an EMBL/GenBank/DDBJ whole genome shotgun (WGS) entry which is preliminary data.</text>
</comment>
<evidence type="ECO:0000313" key="2">
    <source>
        <dbReference type="Proteomes" id="UP000607653"/>
    </source>
</evidence>
<dbReference type="AlphaFoldDB" id="A0A822YIW5"/>
<dbReference type="Proteomes" id="UP000607653">
    <property type="component" value="Unassembled WGS sequence"/>
</dbReference>
<organism evidence="1 2">
    <name type="scientific">Nelumbo nucifera</name>
    <name type="common">Sacred lotus</name>
    <dbReference type="NCBI Taxonomy" id="4432"/>
    <lineage>
        <taxon>Eukaryota</taxon>
        <taxon>Viridiplantae</taxon>
        <taxon>Streptophyta</taxon>
        <taxon>Embryophyta</taxon>
        <taxon>Tracheophyta</taxon>
        <taxon>Spermatophyta</taxon>
        <taxon>Magnoliopsida</taxon>
        <taxon>Proteales</taxon>
        <taxon>Nelumbonaceae</taxon>
        <taxon>Nelumbo</taxon>
    </lineage>
</organism>
<name>A0A822YIW5_NELNU</name>